<protein>
    <recommendedName>
        <fullName evidence="3">Transposase</fullName>
    </recommendedName>
</protein>
<gene>
    <name evidence="1" type="ORF">G3O08_16205</name>
</gene>
<evidence type="ECO:0000313" key="1">
    <source>
        <dbReference type="EMBL" id="NEN25044.1"/>
    </source>
</evidence>
<dbReference type="EMBL" id="JAAGVY010000038">
    <property type="protein sequence ID" value="NEN25044.1"/>
    <property type="molecule type" value="Genomic_DNA"/>
</dbReference>
<dbReference type="Proteomes" id="UP000486602">
    <property type="component" value="Unassembled WGS sequence"/>
</dbReference>
<dbReference type="AlphaFoldDB" id="A0A7K3WU65"/>
<comment type="caution">
    <text evidence="1">The sequence shown here is derived from an EMBL/GenBank/DDBJ whole genome shotgun (WGS) entry which is preliminary data.</text>
</comment>
<proteinExistence type="predicted"/>
<organism evidence="1 2">
    <name type="scientific">Cryomorpha ignava</name>
    <dbReference type="NCBI Taxonomy" id="101383"/>
    <lineage>
        <taxon>Bacteria</taxon>
        <taxon>Pseudomonadati</taxon>
        <taxon>Bacteroidota</taxon>
        <taxon>Flavobacteriia</taxon>
        <taxon>Flavobacteriales</taxon>
        <taxon>Cryomorphaceae</taxon>
        <taxon>Cryomorpha</taxon>
    </lineage>
</organism>
<reference evidence="1 2" key="1">
    <citation type="submission" date="2020-02" db="EMBL/GenBank/DDBJ databases">
        <title>Out from the shadows clarifying the taxonomy of the family Cryomorphaceae and related taxa by utilizing the GTDB taxonomic framework.</title>
        <authorList>
            <person name="Bowman J.P."/>
        </authorList>
    </citation>
    <scope>NUCLEOTIDE SEQUENCE [LARGE SCALE GENOMIC DNA]</scope>
    <source>
        <strain evidence="1 2">QSSC 1-22</strain>
    </source>
</reference>
<evidence type="ECO:0008006" key="3">
    <source>
        <dbReference type="Google" id="ProtNLM"/>
    </source>
</evidence>
<sequence>MPNRPIKKGIKKKRRSKNTLKQKVRTITFEPIARYEYSEFVVRLSTTLYTRINCGFRQVVKILDVINDVFDGILGKIPCHNTIENWVKKCGLKVYETSGDSLQDTKYAQIVDESMMIGSEKLLLTLGVPAEHKGRPLNSNDVSILDIAVANSWNGESVGTQLKTASEKVGHDPLYVISDNASIMKKGIRCADLIHQRDISHSLGMFLERTYKNAPDFKNYTKLMTEPKFKYNMKKIAYLLPPKQRTIARFLNISEWVKWSSKMLDVYHTHQADERAVFSFVPANASLIDELSEVTECIRSIEDLCKNKGLSKETVAKCHQEIKKHLFHGDYRMIQLGETIFKFLNDEAKLIEADTANNNSSDIIESLFGKYKARKSPNKLHGVTSFILFMPLYTELSKNAQNKFDFKAALQDTRIRQINVWKKENLTPNLMQLRINCLKKVA</sequence>
<evidence type="ECO:0000313" key="2">
    <source>
        <dbReference type="Proteomes" id="UP000486602"/>
    </source>
</evidence>
<dbReference type="RefSeq" id="WP_163286466.1">
    <property type="nucleotide sequence ID" value="NZ_JAAGVY010000038.1"/>
</dbReference>
<name>A0A7K3WU65_9FLAO</name>
<accession>A0A7K3WU65</accession>
<keyword evidence="2" id="KW-1185">Reference proteome</keyword>